<accession>A0ACA8R0N2</accession>
<dbReference type="EMBL" id="AP019779">
    <property type="protein sequence ID" value="BBL60975.1"/>
    <property type="molecule type" value="Genomic_DNA"/>
</dbReference>
<keyword evidence="2" id="KW-1185">Reference proteome</keyword>
<evidence type="ECO:0000313" key="2">
    <source>
        <dbReference type="Proteomes" id="UP000825015"/>
    </source>
</evidence>
<name>A0ACA8R0N2_METAZ</name>
<evidence type="ECO:0000313" key="1">
    <source>
        <dbReference type="EMBL" id="BBL60975.1"/>
    </source>
</evidence>
<reference evidence="1" key="1">
    <citation type="submission" date="2019-06" db="EMBL/GenBank/DDBJ databases">
        <title>Complete genome sequence of Methanobrevibacter arboriphilus strain SA.</title>
        <authorList>
            <person name="Asakawa S."/>
        </authorList>
    </citation>
    <scope>NUCLEOTIDE SEQUENCE</scope>
    <source>
        <strain evidence="1">SA</strain>
    </source>
</reference>
<dbReference type="Proteomes" id="UP000825015">
    <property type="component" value="Chromosome"/>
</dbReference>
<proteinExistence type="predicted"/>
<sequence length="53" mass="6294">MEKGLFKVDWAEIFRIFNNSFDFLENKGIKFDFNDPVIKKLFKKSCDNESNVS</sequence>
<gene>
    <name evidence="1" type="ORF">MarbSA_00150</name>
</gene>
<organism evidence="1 2">
    <name type="scientific">Methanobrevibacter arboriphilus</name>
    <dbReference type="NCBI Taxonomy" id="39441"/>
    <lineage>
        <taxon>Archaea</taxon>
        <taxon>Methanobacteriati</taxon>
        <taxon>Methanobacteriota</taxon>
        <taxon>Methanomada group</taxon>
        <taxon>Methanobacteria</taxon>
        <taxon>Methanobacteriales</taxon>
        <taxon>Methanobacteriaceae</taxon>
        <taxon>Methanobrevibacter</taxon>
    </lineage>
</organism>
<protein>
    <submittedName>
        <fullName evidence="1">Uncharacterized protein</fullName>
    </submittedName>
</protein>